<evidence type="ECO:0000256" key="7">
    <source>
        <dbReference type="ARBA" id="ARBA00023136"/>
    </source>
</evidence>
<evidence type="ECO:0000313" key="14">
    <source>
        <dbReference type="Proteomes" id="UP000248480"/>
    </source>
</evidence>
<dbReference type="Gene3D" id="2.60.40.10">
    <property type="entry name" value="Immunoglobulins"/>
    <property type="match status" value="1"/>
</dbReference>
<dbReference type="SMART" id="SM00406">
    <property type="entry name" value="IGv"/>
    <property type="match status" value="1"/>
</dbReference>
<dbReference type="GO" id="GO:0002250">
    <property type="term" value="P:adaptive immune response"/>
    <property type="evidence" value="ECO:0007669"/>
    <property type="project" value="UniProtKB-KW"/>
</dbReference>
<dbReference type="InterPro" id="IPR042414">
    <property type="entry name" value="CD8B"/>
</dbReference>
<organism evidence="14 15">
    <name type="scientific">Trichechus manatus latirostris</name>
    <name type="common">Florida manatee</name>
    <dbReference type="NCBI Taxonomy" id="127582"/>
    <lineage>
        <taxon>Eukaryota</taxon>
        <taxon>Metazoa</taxon>
        <taxon>Chordata</taxon>
        <taxon>Craniata</taxon>
        <taxon>Vertebrata</taxon>
        <taxon>Euteleostomi</taxon>
        <taxon>Mammalia</taxon>
        <taxon>Eutheria</taxon>
        <taxon>Afrotheria</taxon>
        <taxon>Sirenia</taxon>
        <taxon>Trichechidae</taxon>
        <taxon>Trichechus</taxon>
    </lineage>
</organism>
<dbReference type="SUPFAM" id="SSF48726">
    <property type="entry name" value="Immunoglobulin"/>
    <property type="match status" value="1"/>
</dbReference>
<evidence type="ECO:0000256" key="6">
    <source>
        <dbReference type="ARBA" id="ARBA00023130"/>
    </source>
</evidence>
<evidence type="ECO:0000256" key="3">
    <source>
        <dbReference type="ARBA" id="ARBA00022729"/>
    </source>
</evidence>
<dbReference type="PANTHER" id="PTHR11292:SF7">
    <property type="entry name" value="T-CELL SURFACE GLYCOPROTEIN CD8 BETA CHAIN-RELATED"/>
    <property type="match status" value="1"/>
</dbReference>
<dbReference type="PANTHER" id="PTHR11292">
    <property type="entry name" value="T-CELL SURFACE GLYCOPROTEIN CD8 BETA CHAIN"/>
    <property type="match status" value="1"/>
</dbReference>
<dbReference type="InterPro" id="IPR003599">
    <property type="entry name" value="Ig_sub"/>
</dbReference>
<dbReference type="InterPro" id="IPR036179">
    <property type="entry name" value="Ig-like_dom_sf"/>
</dbReference>
<dbReference type="SMART" id="SM00409">
    <property type="entry name" value="IG"/>
    <property type="match status" value="1"/>
</dbReference>
<comment type="subcellular location">
    <subcellularLocation>
        <location evidence="1">Membrane</location>
        <topology evidence="1">Single-pass type I membrane protein</topology>
    </subcellularLocation>
</comment>
<dbReference type="STRING" id="127582.A0A2Y9RX24"/>
<dbReference type="GO" id="GO:0050776">
    <property type="term" value="P:regulation of immune response"/>
    <property type="evidence" value="ECO:0007669"/>
    <property type="project" value="InterPro"/>
</dbReference>
<keyword evidence="7 11" id="KW-0472">Membrane</keyword>
<dbReference type="InParanoid" id="A0A2Y9RX24"/>
<evidence type="ECO:0000256" key="12">
    <source>
        <dbReference type="SAM" id="SignalP"/>
    </source>
</evidence>
<dbReference type="Proteomes" id="UP000248480">
    <property type="component" value="Unplaced"/>
</dbReference>
<dbReference type="Pfam" id="PF07686">
    <property type="entry name" value="V-set"/>
    <property type="match status" value="1"/>
</dbReference>
<evidence type="ECO:0000256" key="4">
    <source>
        <dbReference type="ARBA" id="ARBA00022859"/>
    </source>
</evidence>
<evidence type="ECO:0000256" key="11">
    <source>
        <dbReference type="SAM" id="Phobius"/>
    </source>
</evidence>
<evidence type="ECO:0000256" key="9">
    <source>
        <dbReference type="ARBA" id="ARBA00023180"/>
    </source>
</evidence>
<evidence type="ECO:0000259" key="13">
    <source>
        <dbReference type="PROSITE" id="PS50835"/>
    </source>
</evidence>
<dbReference type="PROSITE" id="PS50835">
    <property type="entry name" value="IG_LIKE"/>
    <property type="match status" value="1"/>
</dbReference>
<dbReference type="GO" id="GO:0016020">
    <property type="term" value="C:membrane"/>
    <property type="evidence" value="ECO:0007669"/>
    <property type="project" value="UniProtKB-SubCell"/>
</dbReference>
<dbReference type="CTD" id="926"/>
<keyword evidence="9" id="KW-0325">Glycoprotein</keyword>
<keyword evidence="8" id="KW-1015">Disulfide bond</keyword>
<dbReference type="AlphaFoldDB" id="A0A2Y9RX24"/>
<evidence type="ECO:0000256" key="2">
    <source>
        <dbReference type="ARBA" id="ARBA00022692"/>
    </source>
</evidence>
<gene>
    <name evidence="15" type="primary">CD8B</name>
</gene>
<evidence type="ECO:0000256" key="10">
    <source>
        <dbReference type="ARBA" id="ARBA00023319"/>
    </source>
</evidence>
<keyword evidence="4" id="KW-0391">Immunity</keyword>
<evidence type="ECO:0000256" key="8">
    <source>
        <dbReference type="ARBA" id="ARBA00023157"/>
    </source>
</evidence>
<evidence type="ECO:0000256" key="1">
    <source>
        <dbReference type="ARBA" id="ARBA00004479"/>
    </source>
</evidence>
<feature type="domain" description="Ig-like" evidence="13">
    <location>
        <begin position="17"/>
        <end position="117"/>
    </location>
</feature>
<dbReference type="InterPro" id="IPR013106">
    <property type="entry name" value="Ig_V-set"/>
</dbReference>
<protein>
    <submittedName>
        <fullName evidence="15">T-cell surface glycoprotein CD8 beta chain</fullName>
    </submittedName>
</protein>
<dbReference type="InterPro" id="IPR007110">
    <property type="entry name" value="Ig-like_dom"/>
</dbReference>
<proteinExistence type="predicted"/>
<dbReference type="GO" id="GO:0015026">
    <property type="term" value="F:coreceptor activity"/>
    <property type="evidence" value="ECO:0007669"/>
    <property type="project" value="InterPro"/>
</dbReference>
<keyword evidence="14" id="KW-1185">Reference proteome</keyword>
<dbReference type="GO" id="GO:0009986">
    <property type="term" value="C:cell surface"/>
    <property type="evidence" value="ECO:0007669"/>
    <property type="project" value="TreeGrafter"/>
</dbReference>
<feature type="transmembrane region" description="Helical" evidence="11">
    <location>
        <begin position="172"/>
        <end position="197"/>
    </location>
</feature>
<evidence type="ECO:0000313" key="15">
    <source>
        <dbReference type="RefSeq" id="XP_023598091.1"/>
    </source>
</evidence>
<feature type="signal peptide" evidence="12">
    <location>
        <begin position="1"/>
        <end position="21"/>
    </location>
</feature>
<name>A0A2Y9RX24_TRIMA</name>
<reference evidence="15" key="1">
    <citation type="submission" date="2025-08" db="UniProtKB">
        <authorList>
            <consortium name="RefSeq"/>
        </authorList>
    </citation>
    <scope>IDENTIFICATION</scope>
</reference>
<sequence>MQLRLWLLLTVQLAALPGSSAFHQTPESKMVQIHETVTLSCDMKTSTTTRVYWLRQRQDPSPKSHPEFLPLAIWDPVKKAVFGEGVEQEKLNVSYNRTWSTLSLTRVETSDSGTYFCMTIGNPQLIFGKGTRLSVVDALPTTAQPTKKTKLKKKVCRIPKLPSQKGSSCSSLTLGLLVAGVLVLLVSLSVAIHLYFLRRRARLRFMKQFCR</sequence>
<feature type="chain" id="PRO_5015938489" evidence="12">
    <location>
        <begin position="22"/>
        <end position="211"/>
    </location>
</feature>
<keyword evidence="2 11" id="KW-0812">Transmembrane</keyword>
<accession>A0A2Y9RX24</accession>
<dbReference type="InterPro" id="IPR013783">
    <property type="entry name" value="Ig-like_fold"/>
</dbReference>
<keyword evidence="5 11" id="KW-1133">Transmembrane helix</keyword>
<keyword evidence="6" id="KW-1064">Adaptive immunity</keyword>
<dbReference type="FunCoup" id="A0A2Y9RX24">
    <property type="interactions" value="400"/>
</dbReference>
<dbReference type="GeneID" id="101358886"/>
<dbReference type="RefSeq" id="XP_023598091.1">
    <property type="nucleotide sequence ID" value="XM_023742323.1"/>
</dbReference>
<dbReference type="KEGG" id="tmu:101358886"/>
<keyword evidence="10" id="KW-0393">Immunoglobulin domain</keyword>
<keyword evidence="3 12" id="KW-0732">Signal</keyword>
<dbReference type="GO" id="GO:0042288">
    <property type="term" value="F:MHC class I protein binding"/>
    <property type="evidence" value="ECO:0007669"/>
    <property type="project" value="InterPro"/>
</dbReference>
<evidence type="ECO:0000256" key="5">
    <source>
        <dbReference type="ARBA" id="ARBA00022989"/>
    </source>
</evidence>